<feature type="compositionally biased region" description="Low complexity" evidence="1">
    <location>
        <begin position="131"/>
        <end position="151"/>
    </location>
</feature>
<dbReference type="EMBL" id="BSBI01000005">
    <property type="protein sequence ID" value="GLF95557.1"/>
    <property type="molecule type" value="Genomic_DNA"/>
</dbReference>
<evidence type="ECO:0000313" key="3">
    <source>
        <dbReference type="Proteomes" id="UP001291653"/>
    </source>
</evidence>
<dbReference type="RefSeq" id="WP_323447612.1">
    <property type="nucleotide sequence ID" value="NZ_BSBI01000005.1"/>
</dbReference>
<proteinExistence type="predicted"/>
<sequence length="151" mass="16123">MSFRHEDSGTDAAIYRKPLGSEVIADATDPRAHQVLRECGFTENSVPPLYVRHDLPEGLSAEEERSRSTRATVLLRAAGFDAELDPSLFSEAAYEAMLTEVRTSRADRSAAATAPSPAATTRAPAVPEPTAPAAARPATTMASSSSVPRRR</sequence>
<feature type="region of interest" description="Disordered" evidence="1">
    <location>
        <begin position="103"/>
        <end position="151"/>
    </location>
</feature>
<protein>
    <submittedName>
        <fullName evidence="2">Uncharacterized protein</fullName>
    </submittedName>
</protein>
<gene>
    <name evidence="2" type="ORF">SYYSPA8_14690</name>
</gene>
<comment type="caution">
    <text evidence="2">The sequence shown here is derived from an EMBL/GenBank/DDBJ whole genome shotgun (WGS) entry which is preliminary data.</text>
</comment>
<organism evidence="2 3">
    <name type="scientific">Streptomyces yaizuensis</name>
    <dbReference type="NCBI Taxonomy" id="2989713"/>
    <lineage>
        <taxon>Bacteria</taxon>
        <taxon>Bacillati</taxon>
        <taxon>Actinomycetota</taxon>
        <taxon>Actinomycetes</taxon>
        <taxon>Kitasatosporales</taxon>
        <taxon>Streptomycetaceae</taxon>
        <taxon>Streptomyces</taxon>
    </lineage>
</organism>
<evidence type="ECO:0000313" key="2">
    <source>
        <dbReference type="EMBL" id="GLF95557.1"/>
    </source>
</evidence>
<reference evidence="2 3" key="1">
    <citation type="submission" date="2022-10" db="EMBL/GenBank/DDBJ databases">
        <title>Draft genome sequence of Streptomyces sp. YSPA8.</title>
        <authorList>
            <person name="Moriuchi R."/>
            <person name="Dohra H."/>
            <person name="Yamamura H."/>
            <person name="Kodani S."/>
        </authorList>
    </citation>
    <scope>NUCLEOTIDE SEQUENCE [LARGE SCALE GENOMIC DNA]</scope>
    <source>
        <strain evidence="2 3">YSPA8</strain>
    </source>
</reference>
<evidence type="ECO:0000256" key="1">
    <source>
        <dbReference type="SAM" id="MobiDB-lite"/>
    </source>
</evidence>
<feature type="compositionally biased region" description="Low complexity" evidence="1">
    <location>
        <begin position="109"/>
        <end position="125"/>
    </location>
</feature>
<dbReference type="Proteomes" id="UP001291653">
    <property type="component" value="Unassembled WGS sequence"/>
</dbReference>
<name>A0ABQ5NZ98_9ACTN</name>
<accession>A0ABQ5NZ98</accession>
<keyword evidence="3" id="KW-1185">Reference proteome</keyword>